<dbReference type="Proteomes" id="UP000516148">
    <property type="component" value="Chromosome"/>
</dbReference>
<dbReference type="EMBL" id="CP061038">
    <property type="protein sequence ID" value="QNQ08569.1"/>
    <property type="molecule type" value="Genomic_DNA"/>
</dbReference>
<organism evidence="1 2">
    <name type="scientific">Sphingomonas alpina</name>
    <dbReference type="NCBI Taxonomy" id="653931"/>
    <lineage>
        <taxon>Bacteria</taxon>
        <taxon>Pseudomonadati</taxon>
        <taxon>Pseudomonadota</taxon>
        <taxon>Alphaproteobacteria</taxon>
        <taxon>Sphingomonadales</taxon>
        <taxon>Sphingomonadaceae</taxon>
        <taxon>Sphingomonas</taxon>
    </lineage>
</organism>
<dbReference type="RefSeq" id="WP_187760897.1">
    <property type="nucleotide sequence ID" value="NZ_CP061038.1"/>
</dbReference>
<proteinExistence type="predicted"/>
<name>A0A7H0LFW6_9SPHN</name>
<dbReference type="InterPro" id="IPR014955">
    <property type="entry name" value="DUF1826"/>
</dbReference>
<evidence type="ECO:0000313" key="1">
    <source>
        <dbReference type="EMBL" id="QNQ08569.1"/>
    </source>
</evidence>
<dbReference type="Pfam" id="PF08856">
    <property type="entry name" value="DUF1826"/>
    <property type="match status" value="1"/>
</dbReference>
<accession>A0A7H0LFW6</accession>
<protein>
    <submittedName>
        <fullName evidence="1">DUF1826 domain-containing protein</fullName>
    </submittedName>
</protein>
<reference evidence="1 2" key="1">
    <citation type="submission" date="2020-09" db="EMBL/GenBank/DDBJ databases">
        <title>Sphingomonas sp., a new species isolated from pork steak.</title>
        <authorList>
            <person name="Heidler von Heilborn D."/>
        </authorList>
    </citation>
    <scope>NUCLEOTIDE SEQUENCE [LARGE SCALE GENOMIC DNA]</scope>
    <source>
        <strain evidence="2">S8-3T</strain>
    </source>
</reference>
<dbReference type="KEGG" id="spap:H3Z74_17720"/>
<gene>
    <name evidence="1" type="ORF">H3Z74_17720</name>
</gene>
<evidence type="ECO:0000313" key="2">
    <source>
        <dbReference type="Proteomes" id="UP000516148"/>
    </source>
</evidence>
<keyword evidence="2" id="KW-1185">Reference proteome</keyword>
<sequence length="212" mass="22772">MNQVSTIVSARPAAPVIPVADGHMIAGSDATVLQRIADDGISLALWERTSPLRHGPLAGFDDVRIVTTGAQVTADLTARLTNEESWHAPLIADVAMLARHFAAILRSASIEIRLERVTGRACWKWHSDYVTARLICTYIGPGTQWLSRGCNHPPAAGDQHQLGTGTVGLFKGKGWAGDGAIVHRSPPPDATDAERLLLVIDPVAADDRVRRL</sequence>
<dbReference type="AlphaFoldDB" id="A0A7H0LFW6"/>